<dbReference type="GO" id="GO:0140825">
    <property type="term" value="F:lactoperoxidase activity"/>
    <property type="evidence" value="ECO:0007669"/>
    <property type="project" value="UniProtKB-EC"/>
</dbReference>
<dbReference type="Pfam" id="PF03098">
    <property type="entry name" value="An_peroxidase"/>
    <property type="match status" value="1"/>
</dbReference>
<keyword evidence="4" id="KW-0408">Iron</keyword>
<keyword evidence="6" id="KW-0560">Oxidoreductase</keyword>
<proteinExistence type="predicted"/>
<dbReference type="GO" id="GO:0046872">
    <property type="term" value="F:metal ion binding"/>
    <property type="evidence" value="ECO:0007669"/>
    <property type="project" value="UniProtKB-KW"/>
</dbReference>
<dbReference type="GO" id="GO:0005576">
    <property type="term" value="C:extracellular region"/>
    <property type="evidence" value="ECO:0007669"/>
    <property type="project" value="UniProtKB-SubCell"/>
</dbReference>
<accession>A0A812E0X2</accession>
<dbReference type="PROSITE" id="PS50292">
    <property type="entry name" value="PEROXIDASE_3"/>
    <property type="match status" value="1"/>
</dbReference>
<dbReference type="GO" id="GO:0020037">
    <property type="term" value="F:heme binding"/>
    <property type="evidence" value="ECO:0007669"/>
    <property type="project" value="InterPro"/>
</dbReference>
<dbReference type="InterPro" id="IPR037120">
    <property type="entry name" value="Haem_peroxidase_sf_animal"/>
</dbReference>
<dbReference type="InterPro" id="IPR010255">
    <property type="entry name" value="Haem_peroxidase_sf"/>
</dbReference>
<dbReference type="PANTHER" id="PTHR11475:SF4">
    <property type="entry name" value="CHORION PEROXIDASE"/>
    <property type="match status" value="1"/>
</dbReference>
<evidence type="ECO:0000256" key="4">
    <source>
        <dbReference type="PIRSR" id="PIRSR619791-2"/>
    </source>
</evidence>
<keyword evidence="7" id="KW-1185">Reference proteome</keyword>
<keyword evidence="4" id="KW-0479">Metal-binding</keyword>
<dbReference type="InterPro" id="IPR019791">
    <property type="entry name" value="Haem_peroxidase_animal"/>
</dbReference>
<dbReference type="GO" id="GO:0006979">
    <property type="term" value="P:response to oxidative stress"/>
    <property type="evidence" value="ECO:0007669"/>
    <property type="project" value="InterPro"/>
</dbReference>
<keyword evidence="4" id="KW-0349">Heme</keyword>
<keyword evidence="3" id="KW-0325">Glycoprotein</keyword>
<evidence type="ECO:0000256" key="3">
    <source>
        <dbReference type="ARBA" id="ARBA00023180"/>
    </source>
</evidence>
<feature type="transmembrane region" description="Helical" evidence="5">
    <location>
        <begin position="246"/>
        <end position="264"/>
    </location>
</feature>
<evidence type="ECO:0000256" key="1">
    <source>
        <dbReference type="ARBA" id="ARBA00004613"/>
    </source>
</evidence>
<name>A0A812E0X2_ACAPH</name>
<dbReference type="PRINTS" id="PR00457">
    <property type="entry name" value="ANPEROXIDASE"/>
</dbReference>
<comment type="caution">
    <text evidence="6">The sequence shown here is derived from an EMBL/GenBank/DDBJ whole genome shotgun (WGS) entry which is preliminary data.</text>
</comment>
<dbReference type="Gene3D" id="1.10.640.10">
    <property type="entry name" value="Haem peroxidase domain superfamily, animal type"/>
    <property type="match status" value="1"/>
</dbReference>
<sequence>MRTTPTEYMDLLPQMDTYCTSPENNLCFLGGDGRVNLHPLITTQYTLFVREHNRLANLLGATYPDFSDEILFQEARKFLIAEFQHIANNEFLPNILGSDLMEAYNLWSLQDGHSSYLSSVHPGTRNGFASAAFLFAHSGVMGEISINGSQISFGSLFYNPDIFYNVSDATTILFMTDELTNKLSETKPGDGWDLAAINIQSGRDNGLPTYNTWRHWCGLNVAENFTSLVDHKDEDKEILQQIYDTLYLSHCLLISIYLSIYLSIYP</sequence>
<reference evidence="6" key="1">
    <citation type="submission" date="2021-01" db="EMBL/GenBank/DDBJ databases">
        <authorList>
            <person name="Li R."/>
            <person name="Bekaert M."/>
        </authorList>
    </citation>
    <scope>NUCLEOTIDE SEQUENCE</scope>
    <source>
        <strain evidence="6">Farmed</strain>
    </source>
</reference>
<evidence type="ECO:0000313" key="7">
    <source>
        <dbReference type="Proteomes" id="UP000597762"/>
    </source>
</evidence>
<evidence type="ECO:0000256" key="5">
    <source>
        <dbReference type="SAM" id="Phobius"/>
    </source>
</evidence>
<keyword evidence="6" id="KW-0575">Peroxidase</keyword>
<evidence type="ECO:0000256" key="2">
    <source>
        <dbReference type="ARBA" id="ARBA00022525"/>
    </source>
</evidence>
<dbReference type="SUPFAM" id="SSF48113">
    <property type="entry name" value="Heme-dependent peroxidases"/>
    <property type="match status" value="1"/>
</dbReference>
<keyword evidence="2" id="KW-0964">Secreted</keyword>
<protein>
    <submittedName>
        <fullName evidence="6">PXDN</fullName>
        <ecNumber evidence="6">1.11.1.7</ecNumber>
    </submittedName>
</protein>
<dbReference type="PANTHER" id="PTHR11475">
    <property type="entry name" value="OXIDASE/PEROXIDASE"/>
    <property type="match status" value="1"/>
</dbReference>
<keyword evidence="5" id="KW-1133">Transmembrane helix</keyword>
<dbReference type="EMBL" id="CAHIKZ030004549">
    <property type="protein sequence ID" value="CAE1312246.1"/>
    <property type="molecule type" value="Genomic_DNA"/>
</dbReference>
<feature type="binding site" description="axial binding residue" evidence="4">
    <location>
        <position position="137"/>
    </location>
    <ligand>
        <name>heme b</name>
        <dbReference type="ChEBI" id="CHEBI:60344"/>
    </ligand>
    <ligandPart>
        <name>Fe</name>
        <dbReference type="ChEBI" id="CHEBI:18248"/>
    </ligandPart>
</feature>
<dbReference type="EC" id="1.11.1.7" evidence="6"/>
<keyword evidence="5" id="KW-0812">Transmembrane</keyword>
<dbReference type="OrthoDB" id="6505174at2759"/>
<dbReference type="AlphaFoldDB" id="A0A812E0X2"/>
<keyword evidence="5" id="KW-0472">Membrane</keyword>
<evidence type="ECO:0000313" key="6">
    <source>
        <dbReference type="EMBL" id="CAE1312246.1"/>
    </source>
</evidence>
<organism evidence="6 7">
    <name type="scientific">Acanthosepion pharaonis</name>
    <name type="common">Pharaoh cuttlefish</name>
    <name type="synonym">Sepia pharaonis</name>
    <dbReference type="NCBI Taxonomy" id="158019"/>
    <lineage>
        <taxon>Eukaryota</taxon>
        <taxon>Metazoa</taxon>
        <taxon>Spiralia</taxon>
        <taxon>Lophotrochozoa</taxon>
        <taxon>Mollusca</taxon>
        <taxon>Cephalopoda</taxon>
        <taxon>Coleoidea</taxon>
        <taxon>Decapodiformes</taxon>
        <taxon>Sepiida</taxon>
        <taxon>Sepiina</taxon>
        <taxon>Sepiidae</taxon>
        <taxon>Acanthosepion</taxon>
    </lineage>
</organism>
<comment type="subcellular location">
    <subcellularLocation>
        <location evidence="1">Secreted</location>
    </subcellularLocation>
</comment>
<gene>
    <name evidence="6" type="ORF">SPHA_63484</name>
</gene>
<dbReference type="Proteomes" id="UP000597762">
    <property type="component" value="Unassembled WGS sequence"/>
</dbReference>